<dbReference type="GO" id="GO:0006633">
    <property type="term" value="P:fatty acid biosynthetic process"/>
    <property type="evidence" value="ECO:0007669"/>
    <property type="project" value="UniProtKB-UniPathway"/>
</dbReference>
<sequence>MRALKIASYTLTNALGRGRDATLTALREQRGGLRPNDFGTDGPTTWIGRVDGIESQALDGPFSVYDCRNNRLAALALGADGFEADCAALRARVGADRIGVFVGTSTSGIEQTERAYRARPDSDAPLPDWYDYAHTHDMFSLADFVRTRLALRGPAMTVSTACSSSAKVFATAWRHIETGLCDAAVVGGVDSLCRMTLHGFDALQLVSSAPCRPADVDRDGISIGEAAAFALLEPAGREDNGTPCILGYGESNDAYHMSSPAPDGRGAAEAMRAALRRAALQAADIDFVHLHGTATPANDAAEDRAVHAIFGPRTPCASTKGWTGHTLGAAGASNALIAAMCVEQGLMPGSLNTTSVDPQLVCRVLTEGKATPVARIMSNAFGFGGSNACLIVGYPT</sequence>
<dbReference type="PROSITE" id="PS00606">
    <property type="entry name" value="KS3_1"/>
    <property type="match status" value="1"/>
</dbReference>
<dbReference type="InterPro" id="IPR020841">
    <property type="entry name" value="PKS_Beta-ketoAc_synthase_dom"/>
</dbReference>
<dbReference type="SUPFAM" id="SSF53901">
    <property type="entry name" value="Thiolase-like"/>
    <property type="match status" value="2"/>
</dbReference>
<gene>
    <name evidence="6" type="ORF">Thpro_021744</name>
</gene>
<comment type="similarity">
    <text evidence="2 4">Belongs to the thiolase-like superfamily. Beta-ketoacyl-ACP synthases family.</text>
</comment>
<dbReference type="UniPathway" id="UPA00094"/>
<comment type="caution">
    <text evidence="6">The sequence shown here is derived from an EMBL/GenBank/DDBJ whole genome shotgun (WGS) entry which is preliminary data.</text>
</comment>
<protein>
    <submittedName>
        <fullName evidence="6">Beta-ketoacyl-[acyl-carrier-protein] synthase II</fullName>
    </submittedName>
</protein>
<dbReference type="Proteomes" id="UP000029273">
    <property type="component" value="Unassembled WGS sequence"/>
</dbReference>
<dbReference type="InterPro" id="IPR016039">
    <property type="entry name" value="Thiolase-like"/>
</dbReference>
<dbReference type="PROSITE" id="PS52004">
    <property type="entry name" value="KS3_2"/>
    <property type="match status" value="1"/>
</dbReference>
<evidence type="ECO:0000313" key="6">
    <source>
        <dbReference type="EMBL" id="OBS09416.1"/>
    </source>
</evidence>
<dbReference type="Pfam" id="PF02801">
    <property type="entry name" value="Ketoacyl-synt_C"/>
    <property type="match status" value="1"/>
</dbReference>
<name>A0A1A6C4C6_9GAMM</name>
<dbReference type="SMART" id="SM00825">
    <property type="entry name" value="PKS_KS"/>
    <property type="match status" value="1"/>
</dbReference>
<dbReference type="CDD" id="cd00834">
    <property type="entry name" value="KAS_I_II"/>
    <property type="match status" value="1"/>
</dbReference>
<dbReference type="GO" id="GO:0004315">
    <property type="term" value="F:3-oxoacyl-[acyl-carrier-protein] synthase activity"/>
    <property type="evidence" value="ECO:0007669"/>
    <property type="project" value="InterPro"/>
</dbReference>
<dbReference type="Pfam" id="PF00109">
    <property type="entry name" value="ketoacyl-synt"/>
    <property type="match status" value="1"/>
</dbReference>
<dbReference type="PANTHER" id="PTHR11712">
    <property type="entry name" value="POLYKETIDE SYNTHASE-RELATED"/>
    <property type="match status" value="1"/>
</dbReference>
<dbReference type="EMBL" id="JQSG02000003">
    <property type="protein sequence ID" value="OBS09416.1"/>
    <property type="molecule type" value="Genomic_DNA"/>
</dbReference>
<dbReference type="Gene3D" id="3.40.47.10">
    <property type="match status" value="1"/>
</dbReference>
<reference evidence="6 7" key="1">
    <citation type="journal article" date="2014" name="Genome Announc.">
        <title>Draft Genome Sequence of the Iron-Oxidizing, Acidophilic, and Halotolerant 'Thiobacillus prosperus' Type Strain DSM 5130.</title>
        <authorList>
            <person name="Ossandon F.J."/>
            <person name="Cardenas J.P."/>
            <person name="Corbett M."/>
            <person name="Quatrini R."/>
            <person name="Holmes D.S."/>
            <person name="Watkin E."/>
        </authorList>
    </citation>
    <scope>NUCLEOTIDE SEQUENCE [LARGE SCALE GENOMIC DNA]</scope>
    <source>
        <strain evidence="6 7">DSM 5130</strain>
    </source>
</reference>
<dbReference type="PANTHER" id="PTHR11712:SF320">
    <property type="entry name" value="BETA-KETOACYL SYNTHASE"/>
    <property type="match status" value="1"/>
</dbReference>
<evidence type="ECO:0000256" key="3">
    <source>
        <dbReference type="ARBA" id="ARBA00022679"/>
    </source>
</evidence>
<proteinExistence type="inferred from homology"/>
<evidence type="ECO:0000259" key="5">
    <source>
        <dbReference type="PROSITE" id="PS52004"/>
    </source>
</evidence>
<dbReference type="NCBIfam" id="NF006618">
    <property type="entry name" value="PRK09185.1"/>
    <property type="match status" value="1"/>
</dbReference>
<dbReference type="RefSeq" id="WP_065089511.1">
    <property type="nucleotide sequence ID" value="NZ_JQSG02000003.1"/>
</dbReference>
<organism evidence="6 7">
    <name type="scientific">Acidihalobacter prosperus</name>
    <dbReference type="NCBI Taxonomy" id="160660"/>
    <lineage>
        <taxon>Bacteria</taxon>
        <taxon>Pseudomonadati</taxon>
        <taxon>Pseudomonadota</taxon>
        <taxon>Gammaproteobacteria</taxon>
        <taxon>Chromatiales</taxon>
        <taxon>Ectothiorhodospiraceae</taxon>
        <taxon>Acidihalobacter</taxon>
    </lineage>
</organism>
<dbReference type="InterPro" id="IPR018201">
    <property type="entry name" value="Ketoacyl_synth_AS"/>
</dbReference>
<dbReference type="InterPro" id="IPR014031">
    <property type="entry name" value="Ketoacyl_synth_C"/>
</dbReference>
<evidence type="ECO:0000256" key="2">
    <source>
        <dbReference type="ARBA" id="ARBA00008467"/>
    </source>
</evidence>
<evidence type="ECO:0000256" key="1">
    <source>
        <dbReference type="ARBA" id="ARBA00005194"/>
    </source>
</evidence>
<comment type="pathway">
    <text evidence="1">Lipid metabolism; fatty acid biosynthesis.</text>
</comment>
<keyword evidence="3 4" id="KW-0808">Transferase</keyword>
<dbReference type="GO" id="GO:0005829">
    <property type="term" value="C:cytosol"/>
    <property type="evidence" value="ECO:0007669"/>
    <property type="project" value="TreeGrafter"/>
</dbReference>
<dbReference type="InterPro" id="IPR014030">
    <property type="entry name" value="Ketoacyl_synth_N"/>
</dbReference>
<feature type="domain" description="Ketosynthase family 3 (KS3)" evidence="5">
    <location>
        <begin position="1"/>
        <end position="394"/>
    </location>
</feature>
<keyword evidence="7" id="KW-1185">Reference proteome</keyword>
<evidence type="ECO:0000256" key="4">
    <source>
        <dbReference type="RuleBase" id="RU003694"/>
    </source>
</evidence>
<dbReference type="OrthoDB" id="9808669at2"/>
<dbReference type="AlphaFoldDB" id="A0A1A6C4C6"/>
<accession>A0A1A6C4C6</accession>
<evidence type="ECO:0000313" key="7">
    <source>
        <dbReference type="Proteomes" id="UP000029273"/>
    </source>
</evidence>
<dbReference type="InterPro" id="IPR000794">
    <property type="entry name" value="Beta-ketoacyl_synthase"/>
</dbReference>